<dbReference type="AlphaFoldDB" id="A0AAU1UCD4"/>
<name>A0AAU1UCD4_9ACTN</name>
<accession>A0AAU1UCD4</accession>
<organism evidence="1">
    <name type="scientific">Streptomyces sp. NBC_00119</name>
    <dbReference type="NCBI Taxonomy" id="2975659"/>
    <lineage>
        <taxon>Bacteria</taxon>
        <taxon>Bacillati</taxon>
        <taxon>Actinomycetota</taxon>
        <taxon>Actinomycetes</taxon>
        <taxon>Kitasatosporales</taxon>
        <taxon>Streptomycetaceae</taxon>
        <taxon>Streptomyces</taxon>
    </lineage>
</organism>
<proteinExistence type="predicted"/>
<dbReference type="Pfam" id="PF11209">
    <property type="entry name" value="LmeA"/>
    <property type="match status" value="1"/>
</dbReference>
<sequence>MRALRILLIVVVILGGLFVIADRVAVNYAEGEAADRVRTSEGLASTPDVSIKGFPFLTQAASGTLDDVEIGIKDYDAKSGGESIRIADLNAEMHGVEFNSSFSSATAESATGTARISYAELLKAVRKQDAAQVAPGVTAQIDGLSYGGGDKVKVGITVHTALGTLHPTVLSSIKVTDGKVSARADSLPKVGALELAEGRIRAVTDFQQAIDDLPAGIELDRVEAVKDGVEISVKGSKLDLVG</sequence>
<dbReference type="InterPro" id="IPR021373">
    <property type="entry name" value="DUF2993"/>
</dbReference>
<protein>
    <submittedName>
        <fullName evidence="1">DUF2993 domain-containing protein</fullName>
    </submittedName>
</protein>
<gene>
    <name evidence="1" type="ORF">OHU69_27135</name>
</gene>
<reference evidence="1" key="1">
    <citation type="submission" date="2022-10" db="EMBL/GenBank/DDBJ databases">
        <title>The complete genomes of actinobacterial strains from the NBC collection.</title>
        <authorList>
            <person name="Joergensen T.S."/>
            <person name="Alvarez Arevalo M."/>
            <person name="Sterndorff E.B."/>
            <person name="Faurdal D."/>
            <person name="Vuksanovic O."/>
            <person name="Mourched A.-S."/>
            <person name="Charusanti P."/>
            <person name="Shaw S."/>
            <person name="Blin K."/>
            <person name="Weber T."/>
        </authorList>
    </citation>
    <scope>NUCLEOTIDE SEQUENCE</scope>
    <source>
        <strain evidence="1">NBC_00119</strain>
    </source>
</reference>
<dbReference type="EMBL" id="CP108195">
    <property type="protein sequence ID" value="WTS14394.1"/>
    <property type="molecule type" value="Genomic_DNA"/>
</dbReference>
<evidence type="ECO:0000313" key="1">
    <source>
        <dbReference type="EMBL" id="WTS14394.1"/>
    </source>
</evidence>